<accession>A0ACB9EWL2</accession>
<organism evidence="1 2">
    <name type="scientific">Smallanthus sonchifolius</name>
    <dbReference type="NCBI Taxonomy" id="185202"/>
    <lineage>
        <taxon>Eukaryota</taxon>
        <taxon>Viridiplantae</taxon>
        <taxon>Streptophyta</taxon>
        <taxon>Embryophyta</taxon>
        <taxon>Tracheophyta</taxon>
        <taxon>Spermatophyta</taxon>
        <taxon>Magnoliopsida</taxon>
        <taxon>eudicotyledons</taxon>
        <taxon>Gunneridae</taxon>
        <taxon>Pentapetalae</taxon>
        <taxon>asterids</taxon>
        <taxon>campanulids</taxon>
        <taxon>Asterales</taxon>
        <taxon>Asteraceae</taxon>
        <taxon>Asteroideae</taxon>
        <taxon>Heliantheae alliance</taxon>
        <taxon>Millerieae</taxon>
        <taxon>Smallanthus</taxon>
    </lineage>
</organism>
<reference evidence="1 2" key="2">
    <citation type="journal article" date="2022" name="Mol. Ecol. Resour.">
        <title>The genomes of chicory, endive, great burdock and yacon provide insights into Asteraceae paleo-polyploidization history and plant inulin production.</title>
        <authorList>
            <person name="Fan W."/>
            <person name="Wang S."/>
            <person name="Wang H."/>
            <person name="Wang A."/>
            <person name="Jiang F."/>
            <person name="Liu H."/>
            <person name="Zhao H."/>
            <person name="Xu D."/>
            <person name="Zhang Y."/>
        </authorList>
    </citation>
    <scope>NUCLEOTIDE SEQUENCE [LARGE SCALE GENOMIC DNA]</scope>
    <source>
        <strain evidence="2">cv. Yunnan</strain>
        <tissue evidence="1">Leaves</tissue>
    </source>
</reference>
<dbReference type="Proteomes" id="UP001056120">
    <property type="component" value="Linkage Group LG17"/>
</dbReference>
<protein>
    <submittedName>
        <fullName evidence="1">Uncharacterized protein</fullName>
    </submittedName>
</protein>
<reference evidence="2" key="1">
    <citation type="journal article" date="2022" name="Mol. Ecol. Resour.">
        <title>The genomes of chicory, endive, great burdock and yacon provide insights into Asteraceae palaeo-polyploidization history and plant inulin production.</title>
        <authorList>
            <person name="Fan W."/>
            <person name="Wang S."/>
            <person name="Wang H."/>
            <person name="Wang A."/>
            <person name="Jiang F."/>
            <person name="Liu H."/>
            <person name="Zhao H."/>
            <person name="Xu D."/>
            <person name="Zhang Y."/>
        </authorList>
    </citation>
    <scope>NUCLEOTIDE SEQUENCE [LARGE SCALE GENOMIC DNA]</scope>
    <source>
        <strain evidence="2">cv. Yunnan</strain>
    </source>
</reference>
<evidence type="ECO:0000313" key="2">
    <source>
        <dbReference type="Proteomes" id="UP001056120"/>
    </source>
</evidence>
<evidence type="ECO:0000313" key="1">
    <source>
        <dbReference type="EMBL" id="KAI3763086.1"/>
    </source>
</evidence>
<name>A0ACB9EWL2_9ASTR</name>
<proteinExistence type="predicted"/>
<gene>
    <name evidence="1" type="ORF">L1987_53536</name>
</gene>
<sequence length="290" mass="32761">MGGCSFEDDCHFISPRTVVLVGKTGNGKSATGNSILGMKVLTSKKSSSGVTLSSELQATTLEDGQMINVIDTPGLFDSSLDFEFIVKEIVKCINMAKHGLDAFLVVVSTSRFPKKKSLQLAACRLCLETLSLCGNLYVLFDNKTKDKTKRSDQVKKLLSLVNMVSIKNGGNLYTNEIFTEIKNQTKELKEHEVSLDDERFKYIYELVESKLKETTLKLEQQLAKERTAYVKAEKKAKDAQKKSDEEKLEKAEKNKEIHQQQKKKSDDEKQKLKENLEKAVMKNKKLHQQK</sequence>
<comment type="caution">
    <text evidence="1">The sequence shown here is derived from an EMBL/GenBank/DDBJ whole genome shotgun (WGS) entry which is preliminary data.</text>
</comment>
<dbReference type="EMBL" id="CM042034">
    <property type="protein sequence ID" value="KAI3763086.1"/>
    <property type="molecule type" value="Genomic_DNA"/>
</dbReference>
<keyword evidence="2" id="KW-1185">Reference proteome</keyword>